<dbReference type="GeneID" id="92760591"/>
<dbReference type="AlphaFoldDB" id="A0A7T4JW35"/>
<dbReference type="Gene3D" id="3.40.50.1820">
    <property type="entry name" value="alpha/beta hydrolase"/>
    <property type="match status" value="1"/>
</dbReference>
<dbReference type="OrthoDB" id="5422338at2"/>
<name>A0A7T4JW35_9CORY</name>
<organism evidence="2 3">
    <name type="scientific">Corynebacterium glucuronolyticum</name>
    <dbReference type="NCBI Taxonomy" id="39791"/>
    <lineage>
        <taxon>Bacteria</taxon>
        <taxon>Bacillati</taxon>
        <taxon>Actinomycetota</taxon>
        <taxon>Actinomycetes</taxon>
        <taxon>Mycobacteriales</taxon>
        <taxon>Corynebacteriaceae</taxon>
        <taxon>Corynebacterium</taxon>
    </lineage>
</organism>
<dbReference type="GO" id="GO:0016787">
    <property type="term" value="F:hydrolase activity"/>
    <property type="evidence" value="ECO:0007669"/>
    <property type="project" value="UniProtKB-KW"/>
</dbReference>
<protein>
    <submittedName>
        <fullName evidence="2">Alpha/beta hydrolase</fullName>
    </submittedName>
</protein>
<dbReference type="RefSeq" id="WP_084036802.1">
    <property type="nucleotide sequence ID" value="NZ_CP066007.1"/>
</dbReference>
<dbReference type="PANTHER" id="PTHR43798">
    <property type="entry name" value="MONOACYLGLYCEROL LIPASE"/>
    <property type="match status" value="1"/>
</dbReference>
<dbReference type="InterPro" id="IPR029058">
    <property type="entry name" value="AB_hydrolase_fold"/>
</dbReference>
<accession>A0A7T4JW35</accession>
<evidence type="ECO:0000313" key="2">
    <source>
        <dbReference type="EMBL" id="QQB47538.1"/>
    </source>
</evidence>
<dbReference type="InterPro" id="IPR000639">
    <property type="entry name" value="Epox_hydrolase-like"/>
</dbReference>
<evidence type="ECO:0000259" key="1">
    <source>
        <dbReference type="Pfam" id="PF00561"/>
    </source>
</evidence>
<dbReference type="Proteomes" id="UP000596145">
    <property type="component" value="Chromosome"/>
</dbReference>
<feature type="domain" description="AB hydrolase-1" evidence="1">
    <location>
        <begin position="62"/>
        <end position="307"/>
    </location>
</feature>
<dbReference type="InterPro" id="IPR000073">
    <property type="entry name" value="AB_hydrolase_1"/>
</dbReference>
<keyword evidence="2" id="KW-0378">Hydrolase</keyword>
<dbReference type="EMBL" id="CP066007">
    <property type="protein sequence ID" value="QQB47538.1"/>
    <property type="molecule type" value="Genomic_DNA"/>
</dbReference>
<dbReference type="InterPro" id="IPR050266">
    <property type="entry name" value="AB_hydrolase_sf"/>
</dbReference>
<evidence type="ECO:0000313" key="3">
    <source>
        <dbReference type="Proteomes" id="UP000596145"/>
    </source>
</evidence>
<reference evidence="2 3" key="1">
    <citation type="submission" date="2020-12" db="EMBL/GenBank/DDBJ databases">
        <title>FDA dAtabase for Regulatory Grade micrObial Sequences (FDA-ARGOS): Supporting development and validation of Infectious Disease Dx tests.</title>
        <authorList>
            <person name="Sproer C."/>
            <person name="Gronow S."/>
            <person name="Severitt S."/>
            <person name="Schroder I."/>
            <person name="Tallon L."/>
            <person name="Sadzewicz L."/>
            <person name="Zhao X."/>
            <person name="Boylan J."/>
            <person name="Ott S."/>
            <person name="Bowen H."/>
            <person name="Vavikolanu K."/>
            <person name="Mehta A."/>
            <person name="Aluvathingal J."/>
            <person name="Nadendla S."/>
            <person name="Lowell S."/>
            <person name="Myers T."/>
            <person name="Yan Y."/>
            <person name="Sichtig H."/>
        </authorList>
    </citation>
    <scope>NUCLEOTIDE SEQUENCE [LARGE SCALE GENOMIC DNA]</scope>
    <source>
        <strain evidence="2 3">FDAARGOS_1053</strain>
    </source>
</reference>
<proteinExistence type="predicted"/>
<dbReference type="PRINTS" id="PR00412">
    <property type="entry name" value="EPOXHYDRLASE"/>
</dbReference>
<dbReference type="PANTHER" id="PTHR43798:SF33">
    <property type="entry name" value="HYDROLASE, PUTATIVE (AFU_ORTHOLOGUE AFUA_2G14860)-RELATED"/>
    <property type="match status" value="1"/>
</dbReference>
<dbReference type="Pfam" id="PF00561">
    <property type="entry name" value="Abhydrolase_1"/>
    <property type="match status" value="1"/>
</dbReference>
<gene>
    <name evidence="2" type="ORF">I6I10_06600</name>
</gene>
<dbReference type="GO" id="GO:0016020">
    <property type="term" value="C:membrane"/>
    <property type="evidence" value="ECO:0007669"/>
    <property type="project" value="TreeGrafter"/>
</dbReference>
<sequence length="329" mass="35795">MEIFDSVSTLWKRLIKGKEQKAQQFSDTERPGLVGVTHKGTIDRDGFQLVYKEIGPADADLTVVFIHGFTLAADSYFMQTDYLRDQYPNVKSLLMDLRGHGETGEIPADKLTIEACGDDILALVRERSPKSKIIFVGHSMGGLIALNAIKKHPENVVGLVLIASSIESLSSQGLPQVLASPLADKAQEAVELAPGDAQKIKDAFATILAPALSATVFKRNGTDYNLIEFHASMIDNTPLETFVGFFDDLQHHDEVDAASSLQGIPGYVLVGKKDDVTPESQADRIKELWPQAQEKRLEKAGHMLILETPDAVNAAIGDLVKAAQAAPEH</sequence>
<dbReference type="SUPFAM" id="SSF53474">
    <property type="entry name" value="alpha/beta-Hydrolases"/>
    <property type="match status" value="1"/>
</dbReference>
<dbReference type="PRINTS" id="PR00111">
    <property type="entry name" value="ABHYDROLASE"/>
</dbReference>